<keyword evidence="3" id="KW-1185">Reference proteome</keyword>
<evidence type="ECO:0000313" key="3">
    <source>
        <dbReference type="Proteomes" id="UP000008461"/>
    </source>
</evidence>
<sequence>MIQLIGSFSVIVACILLIGTIYIINLTLPKGKRKEKLARPFSSLLNAIYSDNVKLSIFVTILVSFLLMILWNAFGRTLALKVIGEGVFIEAFGMFFDALILVLLFNFIASKGERNTLIKRYFEEIEDFRYWKASEAKFRIRGNILRLNKLNISKFDLAFLDLSGLELPDVNFNDSTLTDTDFSFTNLSDAQFVGIFCSGSIFNDKRTFLNRANFSEAHIQHSYFIRTYLRAANFSEANLTKVNFEEADLRGAIFKEASIYDSNFDRARVDESFLERLKQSNITGDFVHDMYEIEKVPVRGYPENFDFFLRKKAVI</sequence>
<dbReference type="AlphaFoldDB" id="F4KT74"/>
<protein>
    <submittedName>
        <fullName evidence="2">Pentapeptide repeat protein</fullName>
    </submittedName>
</protein>
<feature type="transmembrane region" description="Helical" evidence="1">
    <location>
        <begin position="86"/>
        <end position="109"/>
    </location>
</feature>
<dbReference type="Gene3D" id="2.160.20.80">
    <property type="entry name" value="E3 ubiquitin-protein ligase SopA"/>
    <property type="match status" value="1"/>
</dbReference>
<dbReference type="RefSeq" id="WP_013765672.1">
    <property type="nucleotide sequence ID" value="NC_015510.1"/>
</dbReference>
<dbReference type="eggNOG" id="COG1357">
    <property type="taxonomic scope" value="Bacteria"/>
</dbReference>
<evidence type="ECO:0000313" key="2">
    <source>
        <dbReference type="EMBL" id="AEE51131.1"/>
    </source>
</evidence>
<dbReference type="SUPFAM" id="SSF141571">
    <property type="entry name" value="Pentapeptide repeat-like"/>
    <property type="match status" value="1"/>
</dbReference>
<keyword evidence="1" id="KW-1133">Transmembrane helix</keyword>
<proteinExistence type="predicted"/>
<dbReference type="Pfam" id="PF13599">
    <property type="entry name" value="Pentapeptide_4"/>
    <property type="match status" value="1"/>
</dbReference>
<dbReference type="Pfam" id="PF00805">
    <property type="entry name" value="Pentapeptide"/>
    <property type="match status" value="1"/>
</dbReference>
<accession>F4KT74</accession>
<feature type="transmembrane region" description="Helical" evidence="1">
    <location>
        <begin position="55"/>
        <end position="74"/>
    </location>
</feature>
<dbReference type="Proteomes" id="UP000008461">
    <property type="component" value="Chromosome"/>
</dbReference>
<dbReference type="PANTHER" id="PTHR14136">
    <property type="entry name" value="BTB_POZ DOMAIN-CONTAINING PROTEIN KCTD9"/>
    <property type="match status" value="1"/>
</dbReference>
<reference evidence="2 3" key="1">
    <citation type="journal article" date="2011" name="Stand. Genomic Sci.">
        <title>Complete genome sequence of Haliscomenobacter hydrossis type strain (O).</title>
        <authorList>
            <consortium name="US DOE Joint Genome Institute (JGI-PGF)"/>
            <person name="Daligault H."/>
            <person name="Lapidus A."/>
            <person name="Zeytun A."/>
            <person name="Nolan M."/>
            <person name="Lucas S."/>
            <person name="Del Rio T.G."/>
            <person name="Tice H."/>
            <person name="Cheng J.F."/>
            <person name="Tapia R."/>
            <person name="Han C."/>
            <person name="Goodwin L."/>
            <person name="Pitluck S."/>
            <person name="Liolios K."/>
            <person name="Pagani I."/>
            <person name="Ivanova N."/>
            <person name="Huntemann M."/>
            <person name="Mavromatis K."/>
            <person name="Mikhailova N."/>
            <person name="Pati A."/>
            <person name="Chen A."/>
            <person name="Palaniappan K."/>
            <person name="Land M."/>
            <person name="Hauser L."/>
            <person name="Brambilla E.M."/>
            <person name="Rohde M."/>
            <person name="Verbarg S."/>
            <person name="Goker M."/>
            <person name="Bristow J."/>
            <person name="Eisen J.A."/>
            <person name="Markowitz V."/>
            <person name="Hugenholtz P."/>
            <person name="Kyrpides N.C."/>
            <person name="Klenk H.P."/>
            <person name="Woyke T."/>
        </authorList>
    </citation>
    <scope>NUCLEOTIDE SEQUENCE [LARGE SCALE GENOMIC DNA]</scope>
    <source>
        <strain evidence="3">ATCC 27775 / DSM 1100 / LMG 10767 / O</strain>
    </source>
</reference>
<dbReference type="KEGG" id="hhy:Halhy_3272"/>
<feature type="transmembrane region" description="Helical" evidence="1">
    <location>
        <begin position="6"/>
        <end position="28"/>
    </location>
</feature>
<dbReference type="STRING" id="760192.Halhy_3272"/>
<dbReference type="InterPro" id="IPR051082">
    <property type="entry name" value="Pentapeptide-BTB/POZ_domain"/>
</dbReference>
<dbReference type="OrthoDB" id="977568at2"/>
<dbReference type="InterPro" id="IPR001646">
    <property type="entry name" value="5peptide_repeat"/>
</dbReference>
<keyword evidence="1" id="KW-0812">Transmembrane</keyword>
<evidence type="ECO:0000256" key="1">
    <source>
        <dbReference type="SAM" id="Phobius"/>
    </source>
</evidence>
<dbReference type="HOGENOM" id="CLU_882140_0_0_10"/>
<reference key="2">
    <citation type="submission" date="2011-04" db="EMBL/GenBank/DDBJ databases">
        <title>Complete sequence of chromosome of Haliscomenobacter hydrossis DSM 1100.</title>
        <authorList>
            <consortium name="US DOE Joint Genome Institute (JGI-PGF)"/>
            <person name="Lucas S."/>
            <person name="Han J."/>
            <person name="Lapidus A."/>
            <person name="Bruce D."/>
            <person name="Goodwin L."/>
            <person name="Pitluck S."/>
            <person name="Peters L."/>
            <person name="Kyrpides N."/>
            <person name="Mavromatis K."/>
            <person name="Ivanova N."/>
            <person name="Ovchinnikova G."/>
            <person name="Pagani I."/>
            <person name="Daligault H."/>
            <person name="Detter J.C."/>
            <person name="Han C."/>
            <person name="Land M."/>
            <person name="Hauser L."/>
            <person name="Markowitz V."/>
            <person name="Cheng J.-F."/>
            <person name="Hugenholtz P."/>
            <person name="Woyke T."/>
            <person name="Wu D."/>
            <person name="Verbarg S."/>
            <person name="Frueling A."/>
            <person name="Brambilla E."/>
            <person name="Klenk H.-P."/>
            <person name="Eisen J.A."/>
        </authorList>
    </citation>
    <scope>NUCLEOTIDE SEQUENCE</scope>
    <source>
        <strain>DSM 1100</strain>
    </source>
</reference>
<gene>
    <name evidence="2" type="ordered locus">Halhy_3272</name>
</gene>
<name>F4KT74_HALH1</name>
<dbReference type="EMBL" id="CP002691">
    <property type="protein sequence ID" value="AEE51131.1"/>
    <property type="molecule type" value="Genomic_DNA"/>
</dbReference>
<organism evidence="2 3">
    <name type="scientific">Haliscomenobacter hydrossis (strain ATCC 27775 / DSM 1100 / LMG 10767 / O)</name>
    <dbReference type="NCBI Taxonomy" id="760192"/>
    <lineage>
        <taxon>Bacteria</taxon>
        <taxon>Pseudomonadati</taxon>
        <taxon>Bacteroidota</taxon>
        <taxon>Saprospiria</taxon>
        <taxon>Saprospirales</taxon>
        <taxon>Haliscomenobacteraceae</taxon>
        <taxon>Haliscomenobacter</taxon>
    </lineage>
</organism>
<keyword evidence="1" id="KW-0472">Membrane</keyword>
<dbReference type="PANTHER" id="PTHR14136:SF17">
    <property type="entry name" value="BTB_POZ DOMAIN-CONTAINING PROTEIN KCTD9"/>
    <property type="match status" value="1"/>
</dbReference>